<dbReference type="PANTHER" id="PTHR34069">
    <property type="entry name" value="3-OXOACYL-[ACYL-CARRIER-PROTEIN] SYNTHASE 3"/>
    <property type="match status" value="1"/>
</dbReference>
<dbReference type="GO" id="GO:0004315">
    <property type="term" value="F:3-oxoacyl-[acyl-carrier-protein] synthase activity"/>
    <property type="evidence" value="ECO:0007669"/>
    <property type="project" value="InterPro"/>
</dbReference>
<evidence type="ECO:0000256" key="2">
    <source>
        <dbReference type="ARBA" id="ARBA00023315"/>
    </source>
</evidence>
<name>A0AAW6TTL7_9FLAO</name>
<dbReference type="Proteomes" id="UP001228643">
    <property type="component" value="Unassembled WGS sequence"/>
</dbReference>
<keyword evidence="1" id="KW-0808">Transferase</keyword>
<feature type="domain" description="Beta-ketoacyl-[acyl-carrier-protein] synthase III C-terminal" evidence="3">
    <location>
        <begin position="246"/>
        <end position="335"/>
    </location>
</feature>
<dbReference type="Pfam" id="PF08541">
    <property type="entry name" value="ACP_syn_III_C"/>
    <property type="match status" value="1"/>
</dbReference>
<dbReference type="InterPro" id="IPR013751">
    <property type="entry name" value="ACP_syn_III_N"/>
</dbReference>
<comment type="caution">
    <text evidence="5">The sequence shown here is derived from an EMBL/GenBank/DDBJ whole genome shotgun (WGS) entry which is preliminary data.</text>
</comment>
<evidence type="ECO:0000313" key="6">
    <source>
        <dbReference type="Proteomes" id="UP001228643"/>
    </source>
</evidence>
<dbReference type="InterPro" id="IPR016039">
    <property type="entry name" value="Thiolase-like"/>
</dbReference>
<dbReference type="InterPro" id="IPR013747">
    <property type="entry name" value="ACP_syn_III_C"/>
</dbReference>
<gene>
    <name evidence="5" type="ORF">QLS97_13920</name>
</gene>
<evidence type="ECO:0000313" key="5">
    <source>
        <dbReference type="EMBL" id="MDI5950750.1"/>
    </source>
</evidence>
<dbReference type="AlphaFoldDB" id="A0AAW6TTL7"/>
<reference evidence="5 6" key="1">
    <citation type="submission" date="2023-04" db="EMBL/GenBank/DDBJ databases">
        <title>Two novel species of Flavobacterium.</title>
        <authorList>
            <person name="Liu Q."/>
            <person name="Xin Y.-H."/>
        </authorList>
    </citation>
    <scope>NUCLEOTIDE SEQUENCE [LARGE SCALE GENOMIC DNA]</scope>
    <source>
        <strain evidence="5 6">LB2P87</strain>
    </source>
</reference>
<dbReference type="RefSeq" id="WP_282717491.1">
    <property type="nucleotide sequence ID" value="NZ_JASCRY010000004.1"/>
</dbReference>
<dbReference type="PANTHER" id="PTHR34069:SF2">
    <property type="entry name" value="BETA-KETOACYL-[ACYL-CARRIER-PROTEIN] SYNTHASE III"/>
    <property type="match status" value="1"/>
</dbReference>
<dbReference type="SUPFAM" id="SSF53901">
    <property type="entry name" value="Thiolase-like"/>
    <property type="match status" value="1"/>
</dbReference>
<dbReference type="NCBIfam" id="NF006829">
    <property type="entry name" value="PRK09352.1"/>
    <property type="match status" value="1"/>
</dbReference>
<protein>
    <submittedName>
        <fullName evidence="5">Ketoacyl-ACP synthase III</fullName>
    </submittedName>
</protein>
<accession>A0AAW6TTL7</accession>
<proteinExistence type="predicted"/>
<dbReference type="EMBL" id="JASCRY010000004">
    <property type="protein sequence ID" value="MDI5950750.1"/>
    <property type="molecule type" value="Genomic_DNA"/>
</dbReference>
<evidence type="ECO:0000259" key="4">
    <source>
        <dbReference type="Pfam" id="PF08545"/>
    </source>
</evidence>
<dbReference type="Pfam" id="PF08545">
    <property type="entry name" value="ACP_syn_III"/>
    <property type="match status" value="1"/>
</dbReference>
<dbReference type="Gene3D" id="3.40.47.10">
    <property type="match status" value="1"/>
</dbReference>
<evidence type="ECO:0000256" key="1">
    <source>
        <dbReference type="ARBA" id="ARBA00022679"/>
    </source>
</evidence>
<dbReference type="GO" id="GO:0044550">
    <property type="term" value="P:secondary metabolite biosynthetic process"/>
    <property type="evidence" value="ECO:0007669"/>
    <property type="project" value="TreeGrafter"/>
</dbReference>
<feature type="domain" description="Beta-ketoacyl-[acyl-carrier-protein] synthase III N-terminal" evidence="4">
    <location>
        <begin position="108"/>
        <end position="185"/>
    </location>
</feature>
<sequence length="335" mass="37254">MGVVIKHIEYYLPEKVITNIDLAKNNPEWNIEKIEEKSGVKKRHIAEPNETALDLAIKAVEKIFSSSVISKDDIDAVIFCTQSHDYVMPANSFLIHKHFNFKQSVWTFDYNLACSGYIFGLAITRGILETGLAKNVLLINSETYSKYINLKDRSTSILFGDGAAVSVISMEDFGGIVDVILSSSGEKFDSFYIPAGGMRTPKSDDTKKTIIDDSGNVKCLENIHMNGFAVWQFISKNVSEQISTLLERNHLNVDDIDLYVFHQASKLTLDSLVKSLKLDRDKVFLNLENVGNTVSASVPIALKDAELNGKLKRGDLVLLSGFGVGLSWGSIIMRY</sequence>
<keyword evidence="2" id="KW-0012">Acyltransferase</keyword>
<dbReference type="GO" id="GO:0006633">
    <property type="term" value="P:fatty acid biosynthetic process"/>
    <property type="evidence" value="ECO:0007669"/>
    <property type="project" value="InterPro"/>
</dbReference>
<evidence type="ECO:0000259" key="3">
    <source>
        <dbReference type="Pfam" id="PF08541"/>
    </source>
</evidence>
<keyword evidence="6" id="KW-1185">Reference proteome</keyword>
<dbReference type="CDD" id="cd00830">
    <property type="entry name" value="KAS_III"/>
    <property type="match status" value="1"/>
</dbReference>
<organism evidence="5 6">
    <name type="scientific">Flavobacterium yafengii</name>
    <dbReference type="NCBI Taxonomy" id="3041253"/>
    <lineage>
        <taxon>Bacteria</taxon>
        <taxon>Pseudomonadati</taxon>
        <taxon>Bacteroidota</taxon>
        <taxon>Flavobacteriia</taxon>
        <taxon>Flavobacteriales</taxon>
        <taxon>Flavobacteriaceae</taxon>
        <taxon>Flavobacterium</taxon>
    </lineage>
</organism>